<organism evidence="4 5">
    <name type="scientific">Golovinomyces cichoracearum</name>
    <dbReference type="NCBI Taxonomy" id="62708"/>
    <lineage>
        <taxon>Eukaryota</taxon>
        <taxon>Fungi</taxon>
        <taxon>Dikarya</taxon>
        <taxon>Ascomycota</taxon>
        <taxon>Pezizomycotina</taxon>
        <taxon>Leotiomycetes</taxon>
        <taxon>Erysiphales</taxon>
        <taxon>Erysiphaceae</taxon>
        <taxon>Golovinomyces</taxon>
    </lineage>
</organism>
<dbReference type="PANTHER" id="PTHR12658">
    <property type="entry name" value="BETA-TUBULIN COFACTOR D"/>
    <property type="match status" value="1"/>
</dbReference>
<evidence type="ECO:0000313" key="4">
    <source>
        <dbReference type="EMBL" id="RKF57959.1"/>
    </source>
</evidence>
<dbReference type="PANTHER" id="PTHR12658:SF0">
    <property type="entry name" value="TUBULIN-SPECIFIC CHAPERONE D"/>
    <property type="match status" value="1"/>
</dbReference>
<proteinExistence type="predicted"/>
<gene>
    <name evidence="4" type="ORF">GcM3_185030</name>
</gene>
<evidence type="ECO:0000313" key="5">
    <source>
        <dbReference type="Proteomes" id="UP000283383"/>
    </source>
</evidence>
<protein>
    <submittedName>
        <fullName evidence="4">Tubulin-specific chaperone D</fullName>
    </submittedName>
</protein>
<dbReference type="STRING" id="62708.A0A420HKP2"/>
<dbReference type="InterPro" id="IPR033162">
    <property type="entry name" value="TBCD"/>
</dbReference>
<dbReference type="Pfam" id="PF12612">
    <property type="entry name" value="TFCD_C"/>
    <property type="match status" value="1"/>
</dbReference>
<feature type="domain" description="Tubulin-folding cofactor D ARM repeats" evidence="3">
    <location>
        <begin position="345"/>
        <end position="411"/>
    </location>
</feature>
<dbReference type="Pfam" id="PF25767">
    <property type="entry name" value="ARM_TBCD_2nd"/>
    <property type="match status" value="2"/>
</dbReference>
<dbReference type="InterPro" id="IPR022577">
    <property type="entry name" value="TBCD_C"/>
</dbReference>
<dbReference type="Pfam" id="PF23579">
    <property type="entry name" value="ARM_TBCD"/>
    <property type="match status" value="1"/>
</dbReference>
<keyword evidence="5" id="KW-1185">Reference proteome</keyword>
<dbReference type="GO" id="GO:0000226">
    <property type="term" value="P:microtubule cytoskeleton organization"/>
    <property type="evidence" value="ECO:0007669"/>
    <property type="project" value="TreeGrafter"/>
</dbReference>
<feature type="domain" description="Tubulin-folding cofactor D C-terminal" evidence="2">
    <location>
        <begin position="1063"/>
        <end position="1243"/>
    </location>
</feature>
<evidence type="ECO:0000259" key="2">
    <source>
        <dbReference type="Pfam" id="PF12612"/>
    </source>
</evidence>
<dbReference type="EMBL" id="MCBQ01018518">
    <property type="protein sequence ID" value="RKF57959.1"/>
    <property type="molecule type" value="Genomic_DNA"/>
</dbReference>
<dbReference type="GO" id="GO:0005096">
    <property type="term" value="F:GTPase activator activity"/>
    <property type="evidence" value="ECO:0007669"/>
    <property type="project" value="InterPro"/>
</dbReference>
<dbReference type="InterPro" id="IPR058033">
    <property type="entry name" value="ARM_TBCD_2nd"/>
</dbReference>
<sequence length="1330" mass="149797">MDITEEEQDVKLQHASAELLSDITNSLHPLLWKTTKSGSTKLRARVRERDLSRILSMIDTFQELPQLLDLHLERFISLLAKSFLTHLQFPPVTSSKNNRLLLVPSSKAACQLLYRFCKVRGEKIIVRFLNTEIKYIELLVSALEERTSKCINISSMKDTIDQSDCGEDGCWEETYILLLWLSQLLLAPFDLASISSDNSGLMRSEIKGLVLPSDSPGIALRIIPLAIHGLSLSSKEKDAAKYLLVRFSLRKDMKCNGTMESLIRWAVSQIQPDAKVMKSRFLGALSFLAGILASSVGTKDANNYILTIYEQVKNISFSMNPQFKAVNNDAVARKTILKIFRSIAVLTSQKPEDQSNFTIVESVIGHILDSIADPVTPVRLAASKALSIITLKLPFEMADEVVDTILSDLDKNLLWEGLNYVQGNLESRPQKTHHENSTVTDMSSIWTGIENVSTIDFSRVDVLRWHGIMMTLSHLVYRRSIRPQNLSPTLSALRLGLLFEQRSASGTSVGSNVRDAACFGIWSLARKYSTSELQSIVIQKEKDIYVRKFSMSNLQTLASDLVVSATLDSAGNIRRGASAALQELIGRHPDSIEKGIELVQIVDYHAIALRIRAIETIALGASALSDQYRTAILQNLFGWRGIRNSDKFVRRASAIVIGRLVLAKQSQKDDLSTNLLVHQMTDHIASEILNLKLREAEERHGLILSFTAIVQQFLVQINKQSLRKYVETASTRLEESYTSKFSKTIRQKLPSETPSEEFSLIVFVRSLLRGITSIVQEVCSNQASYRLPKLSAEAVCQMLLTSFKLVKLDLIFQQIELKQFKPQNDLMSNINERSQTQKAPKAQINLIDALDIEFSLSNSEPLLAVEQYEAIVTAYHLTNGPSRDFIKHVKNFFDQVLKITDEDLADIVSVAAAYFGFLCGPEHGWFPDWKKNAFDVDFTNQKGQNGSYIQTILRIPTKLYNLWNSGNESSSNAIHRRWQGIKNFETRIIMMRCISTSFALRECPFDYIDLIKSGLDDYTTTHQGDVGSLVRIESTKTAAFLWGQNFAPDHGYNEEEVSNVFDELVPRILRLASEKLDRVRIEAKLALLIFISHKPELSQIYSQIKPLSVSSKQYFRCLLEIQCILYAPEKESRLFNDFIRSYVTSADGGSEDTIYASRTALVDFCRKRESKNNFPHSTCNELFVLNGLLCTIKSSLLRHNVPAFEVLAFLISFGVVTNDSLLQAMHIFDLIEKALGNSKNLKKLEAGIKVLGALLEVEGSSEDLIKFKQKAICCLTQKLTHQYPKIRNATADELFFRTKIGKGIDWTSENKTHEMETIKECLLNLVGPNS</sequence>
<feature type="domain" description="Tubulin-folding cofactor D ARM repeats" evidence="3">
    <location>
        <begin position="463"/>
        <end position="596"/>
    </location>
</feature>
<dbReference type="InterPro" id="IPR016024">
    <property type="entry name" value="ARM-type_fold"/>
</dbReference>
<reference evidence="4 5" key="1">
    <citation type="journal article" date="2018" name="BMC Genomics">
        <title>Comparative genome analyses reveal sequence features reflecting distinct modes of host-adaptation between dicot and monocot powdery mildew.</title>
        <authorList>
            <person name="Wu Y."/>
            <person name="Ma X."/>
            <person name="Pan Z."/>
            <person name="Kale S.D."/>
            <person name="Song Y."/>
            <person name="King H."/>
            <person name="Zhang Q."/>
            <person name="Presley C."/>
            <person name="Deng X."/>
            <person name="Wei C.I."/>
            <person name="Xiao S."/>
        </authorList>
    </citation>
    <scope>NUCLEOTIDE SEQUENCE [LARGE SCALE GENOMIC DNA]</scope>
    <source>
        <strain evidence="4">UMSG3</strain>
    </source>
</reference>
<dbReference type="Proteomes" id="UP000283383">
    <property type="component" value="Unassembled WGS sequence"/>
</dbReference>
<dbReference type="GO" id="GO:0048487">
    <property type="term" value="F:beta-tubulin binding"/>
    <property type="evidence" value="ECO:0007669"/>
    <property type="project" value="InterPro"/>
</dbReference>
<evidence type="ECO:0000259" key="3">
    <source>
        <dbReference type="Pfam" id="PF25767"/>
    </source>
</evidence>
<dbReference type="GO" id="GO:0007021">
    <property type="term" value="P:tubulin complex assembly"/>
    <property type="evidence" value="ECO:0007669"/>
    <property type="project" value="InterPro"/>
</dbReference>
<accession>A0A420HKP2</accession>
<evidence type="ECO:0000256" key="1">
    <source>
        <dbReference type="ARBA" id="ARBA00023186"/>
    </source>
</evidence>
<keyword evidence="1" id="KW-0143">Chaperone</keyword>
<name>A0A420HKP2_9PEZI</name>
<dbReference type="SUPFAM" id="SSF48371">
    <property type="entry name" value="ARM repeat"/>
    <property type="match status" value="2"/>
</dbReference>
<comment type="caution">
    <text evidence="4">The sequence shown here is derived from an EMBL/GenBank/DDBJ whole genome shotgun (WGS) entry which is preliminary data.</text>
</comment>
<dbReference type="GO" id="GO:0007023">
    <property type="term" value="P:post-chaperonin tubulin folding pathway"/>
    <property type="evidence" value="ECO:0007669"/>
    <property type="project" value="InterPro"/>
</dbReference>